<keyword evidence="2" id="KW-0732">Signal</keyword>
<dbReference type="SUPFAM" id="SSF49899">
    <property type="entry name" value="Concanavalin A-like lectins/glucanases"/>
    <property type="match status" value="1"/>
</dbReference>
<dbReference type="GeneID" id="98177122"/>
<dbReference type="RefSeq" id="XP_070917900.1">
    <property type="nucleotide sequence ID" value="XM_071061799.1"/>
</dbReference>
<dbReference type="CDD" id="cd13426">
    <property type="entry name" value="Peptidase_G1"/>
    <property type="match status" value="1"/>
</dbReference>
<feature type="region of interest" description="Disordered" evidence="1">
    <location>
        <begin position="46"/>
        <end position="71"/>
    </location>
</feature>
<dbReference type="PRINTS" id="PR00977">
    <property type="entry name" value="SCYTLDPTASE"/>
</dbReference>
<name>A0ABQ0GES3_9PEZI</name>
<sequence length="282" mass="30625">MRWIHAALLGSALLARSALAELTFTVEATRNGVAIPKSEIKLVPFEFGRSRPSRGGGSPPPGHQRTKTRRSNALVDSANWCGSVNYTPSTKQIKNIHGYFQHPQCSKRAGVTTYPQGVAAWVGIDGETYTNALLQSGTLCKIDNSTGISKNEAWWQWVPEAAFMIASMPVEAYDWFEVTINTTSNTAGMVTITNLSKMHTYTISVVDGPTLARVDADWVVERPYYGGSLAGFPSFSDVWFEDASATRTDGSNLGVLGASQFQIPDLCASGEVNNTHLVSWSL</sequence>
<protein>
    <submittedName>
        <fullName evidence="3">Peptidase A4 family-domain-containing protein</fullName>
    </submittedName>
</protein>
<gene>
    <name evidence="3" type="ORF">MFIFM68171_06379</name>
</gene>
<evidence type="ECO:0000313" key="3">
    <source>
        <dbReference type="EMBL" id="GAB1316169.1"/>
    </source>
</evidence>
<reference evidence="3 4" key="1">
    <citation type="submission" date="2024-09" db="EMBL/GenBank/DDBJ databases">
        <title>Itraconazole resistance in Madurella fahalii resulting from another homologue of gene encoding cytochrome P450 14-alpha sterol demethylase (CYP51).</title>
        <authorList>
            <person name="Yoshioka I."/>
            <person name="Fahal A.H."/>
            <person name="Kaneko S."/>
            <person name="Yaguchi T."/>
        </authorList>
    </citation>
    <scope>NUCLEOTIDE SEQUENCE [LARGE SCALE GENOMIC DNA]</scope>
    <source>
        <strain evidence="3 4">IFM 68171</strain>
    </source>
</reference>
<feature type="chain" id="PRO_5046574986" evidence="2">
    <location>
        <begin position="21"/>
        <end position="282"/>
    </location>
</feature>
<keyword evidence="4" id="KW-1185">Reference proteome</keyword>
<dbReference type="PANTHER" id="PTHR37536">
    <property type="entry name" value="PUTATIVE (AFU_ORTHOLOGUE AFUA_3G02970)-RELATED"/>
    <property type="match status" value="1"/>
</dbReference>
<organism evidence="3 4">
    <name type="scientific">Madurella fahalii</name>
    <dbReference type="NCBI Taxonomy" id="1157608"/>
    <lineage>
        <taxon>Eukaryota</taxon>
        <taxon>Fungi</taxon>
        <taxon>Dikarya</taxon>
        <taxon>Ascomycota</taxon>
        <taxon>Pezizomycotina</taxon>
        <taxon>Sordariomycetes</taxon>
        <taxon>Sordariomycetidae</taxon>
        <taxon>Sordariales</taxon>
        <taxon>Sordariales incertae sedis</taxon>
        <taxon>Madurella</taxon>
    </lineage>
</organism>
<dbReference type="InterPro" id="IPR000250">
    <property type="entry name" value="Peptidase_G1"/>
</dbReference>
<dbReference type="InterPro" id="IPR038656">
    <property type="entry name" value="Peptidase_G1_sf"/>
</dbReference>
<dbReference type="Gene3D" id="2.60.120.700">
    <property type="entry name" value="Peptidase G1"/>
    <property type="match status" value="1"/>
</dbReference>
<dbReference type="Pfam" id="PF01828">
    <property type="entry name" value="Peptidase_A4"/>
    <property type="match status" value="1"/>
</dbReference>
<comment type="caution">
    <text evidence="3">The sequence shown here is derived from an EMBL/GenBank/DDBJ whole genome shotgun (WGS) entry which is preliminary data.</text>
</comment>
<accession>A0ABQ0GES3</accession>
<dbReference type="Proteomes" id="UP001628179">
    <property type="component" value="Unassembled WGS sequence"/>
</dbReference>
<evidence type="ECO:0000313" key="4">
    <source>
        <dbReference type="Proteomes" id="UP001628179"/>
    </source>
</evidence>
<feature type="signal peptide" evidence="2">
    <location>
        <begin position="1"/>
        <end position="20"/>
    </location>
</feature>
<evidence type="ECO:0000256" key="2">
    <source>
        <dbReference type="SAM" id="SignalP"/>
    </source>
</evidence>
<dbReference type="InterPro" id="IPR013320">
    <property type="entry name" value="ConA-like_dom_sf"/>
</dbReference>
<evidence type="ECO:0000256" key="1">
    <source>
        <dbReference type="SAM" id="MobiDB-lite"/>
    </source>
</evidence>
<dbReference type="PANTHER" id="PTHR37536:SF1">
    <property type="entry name" value="ASPERGILLOPEPSIN, PUTAITVE (AFU_ORTHOLOGUE AFUA_7G01200)"/>
    <property type="match status" value="1"/>
</dbReference>
<proteinExistence type="predicted"/>
<dbReference type="EMBL" id="BAAFSV010000003">
    <property type="protein sequence ID" value="GAB1316169.1"/>
    <property type="molecule type" value="Genomic_DNA"/>
</dbReference>